<organism evidence="3 4">
    <name type="scientific">Paraphoma chrysanthemicola</name>
    <dbReference type="NCBI Taxonomy" id="798071"/>
    <lineage>
        <taxon>Eukaryota</taxon>
        <taxon>Fungi</taxon>
        <taxon>Dikarya</taxon>
        <taxon>Ascomycota</taxon>
        <taxon>Pezizomycotina</taxon>
        <taxon>Dothideomycetes</taxon>
        <taxon>Pleosporomycetidae</taxon>
        <taxon>Pleosporales</taxon>
        <taxon>Pleosporineae</taxon>
        <taxon>Phaeosphaeriaceae</taxon>
        <taxon>Paraphoma</taxon>
    </lineage>
</organism>
<name>A0A8K0R2X5_9PLEO</name>
<evidence type="ECO:0000256" key="1">
    <source>
        <dbReference type="ARBA" id="ARBA00006484"/>
    </source>
</evidence>
<dbReference type="GO" id="GO:0005737">
    <property type="term" value="C:cytoplasm"/>
    <property type="evidence" value="ECO:0007669"/>
    <property type="project" value="TreeGrafter"/>
</dbReference>
<sequence length="577" mass="63395">MAHISPLHAPHFVATRSAEEIAKRLREDEVLIHSGQSCSWVAWHLKGYDTEKGAAIAACLAPRLDLSHDTRGLIYDNLVRKIRQHLKNEGFNGQSKVTGQQDNATKDVPAPSELSTALKVMLHLQGMAVIQSDTPARTIVAILKELSGSTSSLNETLERSDGSNVPNPPLIPRKRLCYICRTVIATPNPAQPSLCIPCNAFNHSSSLLSTPSKLSFSPTFVALVTGARVNLGYHTALRLLRCGARVIATTRYPRAAIARYLSENDSSNWKNRLKIIGADFRSAADAFALVDETKKCLSTWSSSDLATKLCAVINNAAQTLTDSVEKEQRAIDREKKLKFSIEDERIMVEDTYQARIRGDTSPLTLKASKESTIHYAADTMEPKLMTTHPNIGNVPQAEVETYTKSSWVQSIFEIPYEDVMSAHAVNTFVPLILCRELLPLMGSNDTSSYPTSTKPQGYIINVSSREGIFEDGTKSTAKRGKHVHTNMSKAALNMITETEAAVAWQKRRVAMNTVDPGYMSAAPEFENAGDGVRPIGWEDGAGRLLWPIAIGELEDRALWGRFLKHYGAVEVDPGVGK</sequence>
<dbReference type="GO" id="GO:0016491">
    <property type="term" value="F:oxidoreductase activity"/>
    <property type="evidence" value="ECO:0007669"/>
    <property type="project" value="TreeGrafter"/>
</dbReference>
<dbReference type="PANTHER" id="PTHR43544">
    <property type="entry name" value="SHORT-CHAIN DEHYDROGENASE/REDUCTASE"/>
    <property type="match status" value="1"/>
</dbReference>
<dbReference type="Gene3D" id="3.40.50.720">
    <property type="entry name" value="NAD(P)-binding Rossmann-like Domain"/>
    <property type="match status" value="1"/>
</dbReference>
<dbReference type="Proteomes" id="UP000813461">
    <property type="component" value="Unassembled WGS sequence"/>
</dbReference>
<comment type="caution">
    <text evidence="3">The sequence shown here is derived from an EMBL/GenBank/DDBJ whole genome shotgun (WGS) entry which is preliminary data.</text>
</comment>
<feature type="region of interest" description="Disordered" evidence="2">
    <location>
        <begin position="90"/>
        <end position="109"/>
    </location>
</feature>
<accession>A0A8K0R2X5</accession>
<dbReference type="PANTHER" id="PTHR43544:SF2">
    <property type="entry name" value="OXIDOREDUCTASE"/>
    <property type="match status" value="1"/>
</dbReference>
<gene>
    <name evidence="3" type="ORF">FB567DRAFT_532382</name>
</gene>
<dbReference type="InterPro" id="IPR051468">
    <property type="entry name" value="Fungal_SecMetab_SDRs"/>
</dbReference>
<evidence type="ECO:0000256" key="2">
    <source>
        <dbReference type="SAM" id="MobiDB-lite"/>
    </source>
</evidence>
<feature type="compositionally biased region" description="Polar residues" evidence="2">
    <location>
        <begin position="91"/>
        <end position="103"/>
    </location>
</feature>
<evidence type="ECO:0000313" key="4">
    <source>
        <dbReference type="Proteomes" id="UP000813461"/>
    </source>
</evidence>
<dbReference type="AlphaFoldDB" id="A0A8K0R2X5"/>
<dbReference type="InterPro" id="IPR036291">
    <property type="entry name" value="NAD(P)-bd_dom_sf"/>
</dbReference>
<proteinExistence type="inferred from homology"/>
<protein>
    <submittedName>
        <fullName evidence="3">Dehydrogenase</fullName>
    </submittedName>
</protein>
<evidence type="ECO:0000313" key="3">
    <source>
        <dbReference type="EMBL" id="KAH7081062.1"/>
    </source>
</evidence>
<dbReference type="EMBL" id="JAGMVJ010000015">
    <property type="protein sequence ID" value="KAH7081062.1"/>
    <property type="molecule type" value="Genomic_DNA"/>
</dbReference>
<comment type="similarity">
    <text evidence="1">Belongs to the short-chain dehydrogenases/reductases (SDR) family.</text>
</comment>
<dbReference type="OrthoDB" id="191139at2759"/>
<reference evidence="3" key="1">
    <citation type="journal article" date="2021" name="Nat. Commun.">
        <title>Genetic determinants of endophytism in the Arabidopsis root mycobiome.</title>
        <authorList>
            <person name="Mesny F."/>
            <person name="Miyauchi S."/>
            <person name="Thiergart T."/>
            <person name="Pickel B."/>
            <person name="Atanasova L."/>
            <person name="Karlsson M."/>
            <person name="Huettel B."/>
            <person name="Barry K.W."/>
            <person name="Haridas S."/>
            <person name="Chen C."/>
            <person name="Bauer D."/>
            <person name="Andreopoulos W."/>
            <person name="Pangilinan J."/>
            <person name="LaButti K."/>
            <person name="Riley R."/>
            <person name="Lipzen A."/>
            <person name="Clum A."/>
            <person name="Drula E."/>
            <person name="Henrissat B."/>
            <person name="Kohler A."/>
            <person name="Grigoriev I.V."/>
            <person name="Martin F.M."/>
            <person name="Hacquard S."/>
        </authorList>
    </citation>
    <scope>NUCLEOTIDE SEQUENCE</scope>
    <source>
        <strain evidence="3">MPI-SDFR-AT-0120</strain>
    </source>
</reference>
<dbReference type="SUPFAM" id="SSF51735">
    <property type="entry name" value="NAD(P)-binding Rossmann-fold domains"/>
    <property type="match status" value="1"/>
</dbReference>
<keyword evidence="4" id="KW-1185">Reference proteome</keyword>